<keyword evidence="2" id="KW-1185">Reference proteome</keyword>
<protein>
    <submittedName>
        <fullName evidence="1">Uncharacterized protein</fullName>
    </submittedName>
</protein>
<gene>
    <name evidence="1" type="ORF">X777_01166</name>
</gene>
<dbReference type="EMBL" id="KK107016">
    <property type="protein sequence ID" value="EZA62850.1"/>
    <property type="molecule type" value="Genomic_DNA"/>
</dbReference>
<reference evidence="1 2" key="1">
    <citation type="journal article" date="2014" name="Curr. Biol.">
        <title>The genome of the clonal raider ant Cerapachys biroi.</title>
        <authorList>
            <person name="Oxley P.R."/>
            <person name="Ji L."/>
            <person name="Fetter-Pruneda I."/>
            <person name="McKenzie S.K."/>
            <person name="Li C."/>
            <person name="Hu H."/>
            <person name="Zhang G."/>
            <person name="Kronauer D.J."/>
        </authorList>
    </citation>
    <scope>NUCLEOTIDE SEQUENCE [LARGE SCALE GENOMIC DNA]</scope>
</reference>
<evidence type="ECO:0000313" key="2">
    <source>
        <dbReference type="Proteomes" id="UP000053097"/>
    </source>
</evidence>
<sequence>KLLATLCDKQRYVIHYRTLKYVGDPLNITMFGNSSGAPSVHFLMLSPLKVS</sequence>
<organism evidence="1 2">
    <name type="scientific">Ooceraea biroi</name>
    <name type="common">Clonal raider ant</name>
    <name type="synonym">Cerapachys biroi</name>
    <dbReference type="NCBI Taxonomy" id="2015173"/>
    <lineage>
        <taxon>Eukaryota</taxon>
        <taxon>Metazoa</taxon>
        <taxon>Ecdysozoa</taxon>
        <taxon>Arthropoda</taxon>
        <taxon>Hexapoda</taxon>
        <taxon>Insecta</taxon>
        <taxon>Pterygota</taxon>
        <taxon>Neoptera</taxon>
        <taxon>Endopterygota</taxon>
        <taxon>Hymenoptera</taxon>
        <taxon>Apocrita</taxon>
        <taxon>Aculeata</taxon>
        <taxon>Formicoidea</taxon>
        <taxon>Formicidae</taxon>
        <taxon>Dorylinae</taxon>
        <taxon>Ooceraea</taxon>
    </lineage>
</organism>
<dbReference type="Proteomes" id="UP000053097">
    <property type="component" value="Unassembled WGS sequence"/>
</dbReference>
<name>A0A026X3G8_OOCBI</name>
<dbReference type="SUPFAM" id="SSF53474">
    <property type="entry name" value="alpha/beta-Hydrolases"/>
    <property type="match status" value="1"/>
</dbReference>
<dbReference type="Gene3D" id="3.40.50.1820">
    <property type="entry name" value="alpha/beta hydrolase"/>
    <property type="match status" value="1"/>
</dbReference>
<dbReference type="InterPro" id="IPR029058">
    <property type="entry name" value="AB_hydrolase_fold"/>
</dbReference>
<feature type="non-terminal residue" evidence="1">
    <location>
        <position position="1"/>
    </location>
</feature>
<proteinExistence type="predicted"/>
<dbReference type="AlphaFoldDB" id="A0A026X3G8"/>
<accession>A0A026X3G8</accession>
<evidence type="ECO:0000313" key="1">
    <source>
        <dbReference type="EMBL" id="EZA62850.1"/>
    </source>
</evidence>